<reference evidence="2" key="1">
    <citation type="journal article" date="2016" name="Nature">
        <title>Genome evolution in the allotetraploid frog Xenopus laevis.</title>
        <authorList>
            <person name="Session A.M."/>
            <person name="Uno Y."/>
            <person name="Kwon T."/>
            <person name="Chapman J.A."/>
            <person name="Toyoda A."/>
            <person name="Takahashi S."/>
            <person name="Fukui A."/>
            <person name="Hikosaka A."/>
            <person name="Suzuki A."/>
            <person name="Kondo M."/>
            <person name="van Heeringen S.J."/>
            <person name="Quigley I."/>
            <person name="Heinz S."/>
            <person name="Ogino H."/>
            <person name="Ochi H."/>
            <person name="Hellsten U."/>
            <person name="Lyons J.B."/>
            <person name="Simakov O."/>
            <person name="Putnam N."/>
            <person name="Stites J."/>
            <person name="Kuroki Y."/>
            <person name="Tanaka T."/>
            <person name="Michiue T."/>
            <person name="Watanabe M."/>
            <person name="Bogdanovic O."/>
            <person name="Lister R."/>
            <person name="Georgiou G."/>
            <person name="Paranjpe S.S."/>
            <person name="van Kruijsbergen I."/>
            <person name="Shu S."/>
            <person name="Carlson J."/>
            <person name="Kinoshita T."/>
            <person name="Ohta Y."/>
            <person name="Mawaribuchi S."/>
            <person name="Jenkins J."/>
            <person name="Grimwood J."/>
            <person name="Schmutz J."/>
            <person name="Mitros T."/>
            <person name="Mozaffari S.V."/>
            <person name="Suzuki Y."/>
            <person name="Haramoto Y."/>
            <person name="Yamamoto T.S."/>
            <person name="Takagi C."/>
            <person name="Heald R."/>
            <person name="Miller K."/>
            <person name="Haudenschild C."/>
            <person name="Kitzman J."/>
            <person name="Nakayama T."/>
            <person name="Izutsu Y."/>
            <person name="Robert J."/>
            <person name="Fortriede J."/>
            <person name="Burns K."/>
            <person name="Lotay V."/>
            <person name="Karimi K."/>
            <person name="Yasuoka Y."/>
            <person name="Dichmann D.S."/>
            <person name="Flajnik M.F."/>
            <person name="Houston D.W."/>
            <person name="Shendure J."/>
            <person name="DuPasquier L."/>
            <person name="Vize P.D."/>
            <person name="Zorn A.M."/>
            <person name="Ito M."/>
            <person name="Marcotte E.M."/>
            <person name="Wallingford J.B."/>
            <person name="Ito Y."/>
            <person name="Asashima M."/>
            <person name="Ueno N."/>
            <person name="Matsuda Y."/>
            <person name="Veenstra G.J."/>
            <person name="Fujiyama A."/>
            <person name="Harland R.M."/>
            <person name="Taira M."/>
            <person name="Rokhsar D.S."/>
        </authorList>
    </citation>
    <scope>NUCLEOTIDE SEQUENCE [LARGE SCALE GENOMIC DNA]</scope>
    <source>
        <strain evidence="2">J</strain>
    </source>
</reference>
<organism evidence="1 2">
    <name type="scientific">Xenopus laevis</name>
    <name type="common">African clawed frog</name>
    <dbReference type="NCBI Taxonomy" id="8355"/>
    <lineage>
        <taxon>Eukaryota</taxon>
        <taxon>Metazoa</taxon>
        <taxon>Chordata</taxon>
        <taxon>Craniata</taxon>
        <taxon>Vertebrata</taxon>
        <taxon>Euteleostomi</taxon>
        <taxon>Amphibia</taxon>
        <taxon>Batrachia</taxon>
        <taxon>Anura</taxon>
        <taxon>Pipoidea</taxon>
        <taxon>Pipidae</taxon>
        <taxon>Xenopodinae</taxon>
        <taxon>Xenopus</taxon>
        <taxon>Xenopus</taxon>
    </lineage>
</organism>
<dbReference type="EMBL" id="CM004481">
    <property type="protein sequence ID" value="OCT65218.1"/>
    <property type="molecule type" value="Genomic_DNA"/>
</dbReference>
<feature type="non-terminal residue" evidence="1">
    <location>
        <position position="93"/>
    </location>
</feature>
<dbReference type="Proteomes" id="UP000694892">
    <property type="component" value="Chromosome 8S"/>
</dbReference>
<gene>
    <name evidence="1" type="ORF">XELAEV_18041457mg</name>
</gene>
<dbReference type="AlphaFoldDB" id="A0A974C280"/>
<sequence length="93" mass="10314">MGVALEAFRDLGDSLASFDHPSSDVTDPSLECAVRKRLSASVCSYKHAPLPHSNILQRGVSYMAPPSFHIYKCKYTEKECSGHTISYTLILYC</sequence>
<proteinExistence type="predicted"/>
<accession>A0A974C280</accession>
<evidence type="ECO:0000313" key="2">
    <source>
        <dbReference type="Proteomes" id="UP000694892"/>
    </source>
</evidence>
<protein>
    <submittedName>
        <fullName evidence="1">Uncharacterized protein</fullName>
    </submittedName>
</protein>
<evidence type="ECO:0000313" key="1">
    <source>
        <dbReference type="EMBL" id="OCT65218.1"/>
    </source>
</evidence>
<name>A0A974C280_XENLA</name>